<accession>A0A1H5F1N2</accession>
<evidence type="ECO:0000256" key="5">
    <source>
        <dbReference type="SAM" id="MobiDB-lite"/>
    </source>
</evidence>
<feature type="transmembrane region" description="Helical" evidence="6">
    <location>
        <begin position="94"/>
        <end position="116"/>
    </location>
</feature>
<evidence type="ECO:0000313" key="8">
    <source>
        <dbReference type="EMBL" id="SED97241.1"/>
    </source>
</evidence>
<feature type="transmembrane region" description="Helical" evidence="6">
    <location>
        <begin position="282"/>
        <end position="300"/>
    </location>
</feature>
<dbReference type="SUPFAM" id="SSF103473">
    <property type="entry name" value="MFS general substrate transporter"/>
    <property type="match status" value="1"/>
</dbReference>
<comment type="subcellular location">
    <subcellularLocation>
        <location evidence="1">Cell membrane</location>
        <topology evidence="1">Multi-pass membrane protein</topology>
    </subcellularLocation>
</comment>
<evidence type="ECO:0000313" key="9">
    <source>
        <dbReference type="Proteomes" id="UP000183561"/>
    </source>
</evidence>
<dbReference type="PANTHER" id="PTHR11662:SF450">
    <property type="entry name" value="BLR1003 PROTEIN"/>
    <property type="match status" value="1"/>
</dbReference>
<feature type="transmembrane region" description="Helical" evidence="6">
    <location>
        <begin position="372"/>
        <end position="392"/>
    </location>
</feature>
<dbReference type="InterPro" id="IPR050382">
    <property type="entry name" value="MFS_Na/Anion_cotransporter"/>
</dbReference>
<reference evidence="9" key="1">
    <citation type="submission" date="2016-10" db="EMBL/GenBank/DDBJ databases">
        <authorList>
            <person name="Varghese N."/>
            <person name="Submissions S."/>
        </authorList>
    </citation>
    <scope>NUCLEOTIDE SEQUENCE [LARGE SCALE GENOMIC DNA]</scope>
    <source>
        <strain evidence="9">DSM 44498</strain>
    </source>
</reference>
<dbReference type="EMBL" id="FNSV01000008">
    <property type="protein sequence ID" value="SED97241.1"/>
    <property type="molecule type" value="Genomic_DNA"/>
</dbReference>
<dbReference type="Gene3D" id="1.20.1250.20">
    <property type="entry name" value="MFS general substrate transporter like domains"/>
    <property type="match status" value="2"/>
</dbReference>
<keyword evidence="3 6" id="KW-1133">Transmembrane helix</keyword>
<sequence>MSISKVFHPPSHTKTAVPQSRRTAWGITAVLVLLYTINYSDKILLGLVAQPLKEEFGLTSAQIGLAGSLFFFAFAVSGFFAGAINKWMTLKWSLTFLAISWAICMLPMILAASFAVLLVSRILLGFLEGPSGALIHTAAYSWHPLEKRALPGAFISSANSVAKIAVAPALTYVIITYGWHASFIVMMIIGVAWCALWLSTWKEGPYGEKRKKQTTPDTSEPTDTNTDAARVPWTAIFRTPTFLAATAAVIPMYALLTVVLTWLPSYFEKGLGYSRLEAGTMFGFPSIAALVAMFSVSFVSDRLMSRGVSSRLVRGVLPAAGLLICGLSMVVLPYIAAPAMTVVVVSVGYGIGCIVIPVMNAAISQICPKPQLAGTLGTFLALMAIGGVVAPYATGRIVDTAISPAIGYSQSFQAFGVLAVVGAVIAMLFINPARDADRVMAHQKSS</sequence>
<dbReference type="Proteomes" id="UP000183561">
    <property type="component" value="Unassembled WGS sequence"/>
</dbReference>
<feature type="transmembrane region" description="Helical" evidence="6">
    <location>
        <begin position="242"/>
        <end position="262"/>
    </location>
</feature>
<dbReference type="GO" id="GO:0022857">
    <property type="term" value="F:transmembrane transporter activity"/>
    <property type="evidence" value="ECO:0007669"/>
    <property type="project" value="InterPro"/>
</dbReference>
<dbReference type="OrthoDB" id="4474610at2"/>
<proteinExistence type="predicted"/>
<evidence type="ECO:0000256" key="2">
    <source>
        <dbReference type="ARBA" id="ARBA00022692"/>
    </source>
</evidence>
<evidence type="ECO:0000259" key="7">
    <source>
        <dbReference type="PROSITE" id="PS50850"/>
    </source>
</evidence>
<feature type="transmembrane region" description="Helical" evidence="6">
    <location>
        <begin position="60"/>
        <end position="82"/>
    </location>
</feature>
<feature type="region of interest" description="Disordered" evidence="5">
    <location>
        <begin position="207"/>
        <end position="226"/>
    </location>
</feature>
<gene>
    <name evidence="8" type="ORF">SAMN04490239_9460</name>
</gene>
<evidence type="ECO:0000256" key="6">
    <source>
        <dbReference type="SAM" id="Phobius"/>
    </source>
</evidence>
<keyword evidence="9" id="KW-1185">Reference proteome</keyword>
<dbReference type="PROSITE" id="PS50850">
    <property type="entry name" value="MFS"/>
    <property type="match status" value="1"/>
</dbReference>
<feature type="compositionally biased region" description="Polar residues" evidence="5">
    <location>
        <begin position="215"/>
        <end position="226"/>
    </location>
</feature>
<dbReference type="AlphaFoldDB" id="A0A1H5F1N2"/>
<evidence type="ECO:0000256" key="1">
    <source>
        <dbReference type="ARBA" id="ARBA00004651"/>
    </source>
</evidence>
<dbReference type="PANTHER" id="PTHR11662">
    <property type="entry name" value="SOLUTE CARRIER FAMILY 17"/>
    <property type="match status" value="1"/>
</dbReference>
<name>A0A1H5F1N2_9NOCA</name>
<dbReference type="InterPro" id="IPR036259">
    <property type="entry name" value="MFS_trans_sf"/>
</dbReference>
<organism evidence="8 9">
    <name type="scientific">Rhodococcus koreensis</name>
    <dbReference type="NCBI Taxonomy" id="99653"/>
    <lineage>
        <taxon>Bacteria</taxon>
        <taxon>Bacillati</taxon>
        <taxon>Actinomycetota</taxon>
        <taxon>Actinomycetes</taxon>
        <taxon>Mycobacteriales</taxon>
        <taxon>Nocardiaceae</taxon>
        <taxon>Rhodococcus</taxon>
    </lineage>
</organism>
<keyword evidence="2 6" id="KW-0812">Transmembrane</keyword>
<feature type="transmembrane region" description="Helical" evidence="6">
    <location>
        <begin position="412"/>
        <end position="430"/>
    </location>
</feature>
<dbReference type="InterPro" id="IPR011701">
    <property type="entry name" value="MFS"/>
</dbReference>
<feature type="transmembrane region" description="Helical" evidence="6">
    <location>
        <begin position="181"/>
        <end position="201"/>
    </location>
</feature>
<feature type="domain" description="Major facilitator superfamily (MFS) profile" evidence="7">
    <location>
        <begin position="27"/>
        <end position="434"/>
    </location>
</feature>
<evidence type="ECO:0000256" key="3">
    <source>
        <dbReference type="ARBA" id="ARBA00022989"/>
    </source>
</evidence>
<feature type="transmembrane region" description="Helical" evidence="6">
    <location>
        <begin position="342"/>
        <end position="363"/>
    </location>
</feature>
<keyword evidence="4 6" id="KW-0472">Membrane</keyword>
<evidence type="ECO:0000256" key="4">
    <source>
        <dbReference type="ARBA" id="ARBA00023136"/>
    </source>
</evidence>
<protein>
    <submittedName>
        <fullName evidence="8">Sugar phosphate permease</fullName>
    </submittedName>
</protein>
<dbReference type="InterPro" id="IPR020846">
    <property type="entry name" value="MFS_dom"/>
</dbReference>
<dbReference type="GO" id="GO:0005886">
    <property type="term" value="C:plasma membrane"/>
    <property type="evidence" value="ECO:0007669"/>
    <property type="project" value="UniProtKB-SubCell"/>
</dbReference>
<feature type="transmembrane region" description="Helical" evidence="6">
    <location>
        <begin position="23"/>
        <end position="40"/>
    </location>
</feature>
<feature type="transmembrane region" description="Helical" evidence="6">
    <location>
        <begin position="312"/>
        <end position="336"/>
    </location>
</feature>
<dbReference type="Pfam" id="PF07690">
    <property type="entry name" value="MFS_1"/>
    <property type="match status" value="1"/>
</dbReference>